<dbReference type="InterPro" id="IPR050287">
    <property type="entry name" value="MTA/SAH_deaminase"/>
</dbReference>
<dbReference type="SUPFAM" id="SSF51338">
    <property type="entry name" value="Composite domain of metallo-dependent hydrolases"/>
    <property type="match status" value="1"/>
</dbReference>
<dbReference type="InterPro" id="IPR006680">
    <property type="entry name" value="Amidohydro-rel"/>
</dbReference>
<keyword evidence="4" id="KW-1185">Reference proteome</keyword>
<comment type="caution">
    <text evidence="3">The sequence shown here is derived from an EMBL/GenBank/DDBJ whole genome shotgun (WGS) entry which is preliminary data.</text>
</comment>
<dbReference type="AlphaFoldDB" id="A0A916QBB7"/>
<dbReference type="Gene3D" id="3.20.20.140">
    <property type="entry name" value="Metal-dependent hydrolases"/>
    <property type="match status" value="1"/>
</dbReference>
<dbReference type="PANTHER" id="PTHR43794">
    <property type="entry name" value="AMINOHYDROLASE SSNA-RELATED"/>
    <property type="match status" value="1"/>
</dbReference>
<dbReference type="InterPro" id="IPR011059">
    <property type="entry name" value="Metal-dep_hydrolase_composite"/>
</dbReference>
<dbReference type="RefSeq" id="WP_330611500.1">
    <property type="nucleotide sequence ID" value="NZ_BLYI01000035.1"/>
</dbReference>
<dbReference type="InterPro" id="IPR032466">
    <property type="entry name" value="Metal_Hydrolase"/>
</dbReference>
<accession>A0A916QBB7</accession>
<evidence type="ECO:0000313" key="3">
    <source>
        <dbReference type="EMBL" id="GFO85334.1"/>
    </source>
</evidence>
<dbReference type="Pfam" id="PF01979">
    <property type="entry name" value="Amidohydro_1"/>
    <property type="match status" value="1"/>
</dbReference>
<dbReference type="EMBL" id="BLYI01000035">
    <property type="protein sequence ID" value="GFO85334.1"/>
    <property type="molecule type" value="Genomic_DNA"/>
</dbReference>
<sequence>MKNLMVADASVLMPDMTIREHQTIQTADGKIVEIRPFQKEDRNAEGKEWIDGSGKLLMPGLADCHMHTGQQLLKGKILDELPMIWTRIMLPFESTLTDEKMELSAKLAALEMIKSGTTAFMDAGSYHMEAAAEVYAASGLRGILSASTMDEKGLPDSIEHTMEEAVRQTDRLYDGYNGKGNLKVAYSLRSLISCSEDLILKAAERSRERGTLLQAHMNEYPNEINVYLQKKQMRPLEYLESLGILNEHFISAHSILLSENEKDILERNQVRVCHCPFSNCGKGVPDTTALLQRKICVGLGTDGAAHGGLSLWNEMKIFRSVMNAAWGVPVQNPAVMPAKTILSMATEQGYRLMDENGGKIEQGSKADFITIRLMQPHLYPTGNLVNTLLECAAAGDVCDCVVEGQILMKDRQVLTLDEEKILAEAAAYMERKDTAGC</sequence>
<protein>
    <submittedName>
        <fullName evidence="3">N-ethylammeline chlorohydrolase</fullName>
    </submittedName>
</protein>
<evidence type="ECO:0000313" key="4">
    <source>
        <dbReference type="Proteomes" id="UP000613208"/>
    </source>
</evidence>
<dbReference type="Gene3D" id="2.30.40.10">
    <property type="entry name" value="Urease, subunit C, domain 1"/>
    <property type="match status" value="1"/>
</dbReference>
<dbReference type="GO" id="GO:0016810">
    <property type="term" value="F:hydrolase activity, acting on carbon-nitrogen (but not peptide) bonds"/>
    <property type="evidence" value="ECO:0007669"/>
    <property type="project" value="InterPro"/>
</dbReference>
<dbReference type="PANTHER" id="PTHR43794:SF11">
    <property type="entry name" value="AMIDOHYDROLASE-RELATED DOMAIN-CONTAINING PROTEIN"/>
    <property type="match status" value="1"/>
</dbReference>
<keyword evidence="1" id="KW-0378">Hydrolase</keyword>
<evidence type="ECO:0000256" key="1">
    <source>
        <dbReference type="ARBA" id="ARBA00022801"/>
    </source>
</evidence>
<evidence type="ECO:0000259" key="2">
    <source>
        <dbReference type="Pfam" id="PF01979"/>
    </source>
</evidence>
<name>A0A916QBB7_9FIRM</name>
<feature type="domain" description="Amidohydrolase-related" evidence="2">
    <location>
        <begin position="57"/>
        <end position="390"/>
    </location>
</feature>
<reference evidence="3" key="1">
    <citation type="submission" date="2020-06" db="EMBL/GenBank/DDBJ databases">
        <title>Characterization of fructooligosaccharide metabolism and fructooligosaccharide-degrading enzymes in human commensal butyrate producers.</title>
        <authorList>
            <person name="Tanno H."/>
            <person name="Fujii T."/>
            <person name="Hirano K."/>
            <person name="Maeno S."/>
            <person name="Tonozuka T."/>
            <person name="Sakamoto M."/>
            <person name="Ohkuma M."/>
            <person name="Tochio T."/>
            <person name="Endo A."/>
        </authorList>
    </citation>
    <scope>NUCLEOTIDE SEQUENCE</scope>
    <source>
        <strain evidence="3">JCM 17466</strain>
    </source>
</reference>
<dbReference type="SUPFAM" id="SSF51556">
    <property type="entry name" value="Metallo-dependent hydrolases"/>
    <property type="match status" value="1"/>
</dbReference>
<organism evidence="3 4">
    <name type="scientific">Anaerostipes butyraticus</name>
    <dbReference type="NCBI Taxonomy" id="645466"/>
    <lineage>
        <taxon>Bacteria</taxon>
        <taxon>Bacillati</taxon>
        <taxon>Bacillota</taxon>
        <taxon>Clostridia</taxon>
        <taxon>Lachnospirales</taxon>
        <taxon>Lachnospiraceae</taxon>
        <taxon>Anaerostipes</taxon>
    </lineage>
</organism>
<dbReference type="Proteomes" id="UP000613208">
    <property type="component" value="Unassembled WGS sequence"/>
</dbReference>
<gene>
    <name evidence="3" type="ORF">ANBU17_16810</name>
</gene>
<proteinExistence type="predicted"/>